<dbReference type="PANTHER" id="PTHR43591">
    <property type="entry name" value="METHYLTRANSFERASE"/>
    <property type="match status" value="1"/>
</dbReference>
<evidence type="ECO:0000256" key="2">
    <source>
        <dbReference type="SAM" id="MobiDB-lite"/>
    </source>
</evidence>
<protein>
    <submittedName>
        <fullName evidence="3">S-adenosyl-L-methionine-dependent methyltransferase</fullName>
    </submittedName>
</protein>
<dbReference type="AlphaFoldDB" id="A0AAI9ZH44"/>
<dbReference type="SUPFAM" id="SSF53335">
    <property type="entry name" value="S-adenosyl-L-methionine-dependent methyltransferases"/>
    <property type="match status" value="1"/>
</dbReference>
<evidence type="ECO:0000256" key="1">
    <source>
        <dbReference type="ARBA" id="ARBA00038158"/>
    </source>
</evidence>
<dbReference type="Gene3D" id="3.40.50.150">
    <property type="entry name" value="Vaccinia Virus protein VP39"/>
    <property type="match status" value="1"/>
</dbReference>
<name>A0AAI9ZH44_9PEZI</name>
<dbReference type="EMBL" id="JAHMHQ010000024">
    <property type="protein sequence ID" value="KAK1624488.1"/>
    <property type="molecule type" value="Genomic_DNA"/>
</dbReference>
<dbReference type="CDD" id="cd02440">
    <property type="entry name" value="AdoMet_MTases"/>
    <property type="match status" value="1"/>
</dbReference>
<dbReference type="GO" id="GO:0008168">
    <property type="term" value="F:methyltransferase activity"/>
    <property type="evidence" value="ECO:0007669"/>
    <property type="project" value="UniProtKB-KW"/>
</dbReference>
<dbReference type="GeneID" id="85476109"/>
<sequence length="366" mass="41097">MSDVNQPRSAGQGPKSASSRGVSPHNANNAQTRTTPALDAEEPSEDDLSIRGESVASSSISVTSSVLQFRTENGRTYHGYKDGKYLMPNDERESERLDIQHNMFILTFDNQLGSAPINAKDTKIKADRVLDVGTGTGIWAMDFADEHPESEVLGVDLSPNQPTFVPPNVRFEIDDIEEPWNFSQPFDYIHSRLMTACIGDWKQYIQKCFDNLNPNGYLELNEVDLYGKSDDGTLADDCAIHRFSKLWGEAAVKFGHAFQDNSTLKDLMTEAGFVDIKVQLFKWPTNPWPQDAKHKELGYWNLDNTIAGLEGFMLGPLTRAHDWSKDEVTVFAMEVRNEMKNPRIHAYQTIWSVYGRKPAAEDVAAN</sequence>
<dbReference type="Pfam" id="PF13489">
    <property type="entry name" value="Methyltransf_23"/>
    <property type="match status" value="1"/>
</dbReference>
<feature type="region of interest" description="Disordered" evidence="2">
    <location>
        <begin position="1"/>
        <end position="55"/>
    </location>
</feature>
<keyword evidence="3" id="KW-0808">Transferase</keyword>
<reference evidence="3" key="1">
    <citation type="submission" date="2021-06" db="EMBL/GenBank/DDBJ databases">
        <title>Comparative genomics, transcriptomics and evolutionary studies reveal genomic signatures of adaptation to plant cell wall in hemibiotrophic fungi.</title>
        <authorList>
            <consortium name="DOE Joint Genome Institute"/>
            <person name="Baroncelli R."/>
            <person name="Diaz J.F."/>
            <person name="Benocci T."/>
            <person name="Peng M."/>
            <person name="Battaglia E."/>
            <person name="Haridas S."/>
            <person name="Andreopoulos W."/>
            <person name="Labutti K."/>
            <person name="Pangilinan J."/>
            <person name="Floch G.L."/>
            <person name="Makela M.R."/>
            <person name="Henrissat B."/>
            <person name="Grigoriev I.V."/>
            <person name="Crouch J.A."/>
            <person name="De Vries R.P."/>
            <person name="Sukno S.A."/>
            <person name="Thon M.R."/>
        </authorList>
    </citation>
    <scope>NUCLEOTIDE SEQUENCE</scope>
    <source>
        <strain evidence="3">CBS 102054</strain>
    </source>
</reference>
<keyword evidence="4" id="KW-1185">Reference proteome</keyword>
<accession>A0AAI9ZH44</accession>
<keyword evidence="3" id="KW-0489">Methyltransferase</keyword>
<evidence type="ECO:0000313" key="3">
    <source>
        <dbReference type="EMBL" id="KAK1624488.1"/>
    </source>
</evidence>
<dbReference type="GO" id="GO:0032259">
    <property type="term" value="P:methylation"/>
    <property type="evidence" value="ECO:0007669"/>
    <property type="project" value="UniProtKB-KW"/>
</dbReference>
<dbReference type="Proteomes" id="UP001243989">
    <property type="component" value="Unassembled WGS sequence"/>
</dbReference>
<feature type="compositionally biased region" description="Polar residues" evidence="2">
    <location>
        <begin position="1"/>
        <end position="35"/>
    </location>
</feature>
<gene>
    <name evidence="3" type="ORF">BDP81DRAFT_437687</name>
</gene>
<dbReference type="InterPro" id="IPR029063">
    <property type="entry name" value="SAM-dependent_MTases_sf"/>
</dbReference>
<comment type="similarity">
    <text evidence="1">Belongs to the methyltransferase superfamily. LaeA methyltransferase family.</text>
</comment>
<evidence type="ECO:0000313" key="4">
    <source>
        <dbReference type="Proteomes" id="UP001243989"/>
    </source>
</evidence>
<organism evidence="3 4">
    <name type="scientific">Colletotrichum phormii</name>
    <dbReference type="NCBI Taxonomy" id="359342"/>
    <lineage>
        <taxon>Eukaryota</taxon>
        <taxon>Fungi</taxon>
        <taxon>Dikarya</taxon>
        <taxon>Ascomycota</taxon>
        <taxon>Pezizomycotina</taxon>
        <taxon>Sordariomycetes</taxon>
        <taxon>Hypocreomycetidae</taxon>
        <taxon>Glomerellales</taxon>
        <taxon>Glomerellaceae</taxon>
        <taxon>Colletotrichum</taxon>
        <taxon>Colletotrichum acutatum species complex</taxon>
    </lineage>
</organism>
<dbReference type="PANTHER" id="PTHR43591:SF24">
    <property type="entry name" value="2-METHOXY-6-POLYPRENYL-1,4-BENZOQUINOL METHYLASE, MITOCHONDRIAL"/>
    <property type="match status" value="1"/>
</dbReference>
<dbReference type="RefSeq" id="XP_060440483.1">
    <property type="nucleotide sequence ID" value="XM_060591247.1"/>
</dbReference>
<comment type="caution">
    <text evidence="3">The sequence shown here is derived from an EMBL/GenBank/DDBJ whole genome shotgun (WGS) entry which is preliminary data.</text>
</comment>
<proteinExistence type="inferred from homology"/>